<proteinExistence type="predicted"/>
<dbReference type="InterPro" id="IPR010255">
    <property type="entry name" value="Haem_peroxidase_sf"/>
</dbReference>
<feature type="region of interest" description="Disordered" evidence="6">
    <location>
        <begin position="772"/>
        <end position="794"/>
    </location>
</feature>
<dbReference type="EMBL" id="JABXBU010002072">
    <property type="protein sequence ID" value="KAF8777252.1"/>
    <property type="molecule type" value="Genomic_DNA"/>
</dbReference>
<dbReference type="FunFam" id="1.10.640.10:FF:000003">
    <property type="entry name" value="chorion peroxidase"/>
    <property type="match status" value="1"/>
</dbReference>
<keyword evidence="3 7" id="KW-0575">Peroxidase</keyword>
<dbReference type="GO" id="GO:0005576">
    <property type="term" value="C:extracellular region"/>
    <property type="evidence" value="ECO:0007669"/>
    <property type="project" value="UniProtKB-SubCell"/>
</dbReference>
<dbReference type="InterPro" id="IPR019791">
    <property type="entry name" value="Haem_peroxidase_animal"/>
</dbReference>
<evidence type="ECO:0000256" key="5">
    <source>
        <dbReference type="PIRSR" id="PIRSR619791-2"/>
    </source>
</evidence>
<comment type="caution">
    <text evidence="7">The sequence shown here is derived from an EMBL/GenBank/DDBJ whole genome shotgun (WGS) entry which is preliminary data.</text>
</comment>
<dbReference type="CDD" id="cd09823">
    <property type="entry name" value="peroxinectin_like"/>
    <property type="match status" value="1"/>
</dbReference>
<dbReference type="PROSITE" id="PS50292">
    <property type="entry name" value="PEROXIDASE_3"/>
    <property type="match status" value="1"/>
</dbReference>
<keyword evidence="4" id="KW-0732">Signal</keyword>
<keyword evidence="3 7" id="KW-0560">Oxidoreductase</keyword>
<feature type="region of interest" description="Disordered" evidence="6">
    <location>
        <begin position="1554"/>
        <end position="1593"/>
    </location>
</feature>
<dbReference type="PANTHER" id="PTHR11475">
    <property type="entry name" value="OXIDASE/PEROXIDASE"/>
    <property type="match status" value="1"/>
</dbReference>
<keyword evidence="8" id="KW-1185">Reference proteome</keyword>
<evidence type="ECO:0000313" key="8">
    <source>
        <dbReference type="Proteomes" id="UP000807504"/>
    </source>
</evidence>
<keyword evidence="5" id="KW-0479">Metal-binding</keyword>
<evidence type="ECO:0000256" key="4">
    <source>
        <dbReference type="ARBA" id="ARBA00022729"/>
    </source>
</evidence>
<dbReference type="Gene3D" id="1.10.640.10">
    <property type="entry name" value="Haem peroxidase domain superfamily, animal type"/>
    <property type="match status" value="1"/>
</dbReference>
<dbReference type="GO" id="GO:0020037">
    <property type="term" value="F:heme binding"/>
    <property type="evidence" value="ECO:0007669"/>
    <property type="project" value="InterPro"/>
</dbReference>
<name>A0A8T0EN12_ARGBR</name>
<gene>
    <name evidence="7" type="ORF">HNY73_014157</name>
</gene>
<keyword evidence="2" id="KW-0964">Secreted</keyword>
<dbReference type="PRINTS" id="PR00457">
    <property type="entry name" value="ANPEROXIDASE"/>
</dbReference>
<keyword evidence="5" id="KW-0349">Heme</keyword>
<evidence type="ECO:0000256" key="3">
    <source>
        <dbReference type="ARBA" id="ARBA00022559"/>
    </source>
</evidence>
<evidence type="ECO:0000256" key="6">
    <source>
        <dbReference type="SAM" id="MobiDB-lite"/>
    </source>
</evidence>
<comment type="subcellular location">
    <subcellularLocation>
        <location evidence="1">Secreted</location>
    </subcellularLocation>
</comment>
<reference evidence="7" key="1">
    <citation type="journal article" date="2020" name="bioRxiv">
        <title>Chromosome-level reference genome of the European wasp spider Argiope bruennichi: a resource for studies on range expansion and evolutionary adaptation.</title>
        <authorList>
            <person name="Sheffer M.M."/>
            <person name="Hoppe A."/>
            <person name="Krehenwinkel H."/>
            <person name="Uhl G."/>
            <person name="Kuss A.W."/>
            <person name="Jensen L."/>
            <person name="Jensen C."/>
            <person name="Gillespie R.G."/>
            <person name="Hoff K.J."/>
            <person name="Prost S."/>
        </authorList>
    </citation>
    <scope>NUCLEOTIDE SEQUENCE</scope>
</reference>
<dbReference type="GO" id="GO:0046872">
    <property type="term" value="F:metal ion binding"/>
    <property type="evidence" value="ECO:0007669"/>
    <property type="project" value="UniProtKB-KW"/>
</dbReference>
<dbReference type="GO" id="GO:0006979">
    <property type="term" value="P:response to oxidative stress"/>
    <property type="evidence" value="ECO:0007669"/>
    <property type="project" value="InterPro"/>
</dbReference>
<sequence length="1593" mass="180160">MENKDCQHGSYDMNSDDGYVDSATLFLDDQTQCELKQTIRCDPLYPYRRINGSCNNLAHPTWGISRGCYLRFQPAFYHGYDNFSKSATGNPLPEPRDIVLKIFKDVPRLSTKVSFMFTIYGQTIAHDLSRAEIEDLDAECCAEPVNDPACASVPIRHNDPLYTKYNQTCLFLHRTDKCTDCSDISRQQVNGATAPLDVSTIYGSDHRKCLRVRAKDGTGKLLANVTEMGEMLPLDHQAHRLFCPSKKNCFLAGDMRVNQHVFLTSMETLFMREHNRIATRLKKLNPHWEEEKLFQEARRIVIATMQCITYKEYLPLLLGPYVMRKFDMAVTNTSDGTKYNPKIHIGVRNEFATAGFRLHSMIPSEVGSFDLKFTNVFRKPDLIVDGHLEKILKGASKVPSEEYDQYFALDVTQHSPANSKIIIGFDVASFDIQRGRDHGLAPYVVMVRFCSEGQLNIKTFDDLAPLLMPKKSAYILRENYESVEDVDLYVGLHLERKFPGSLVGPTALCMITQQFYFAKFGDRFYFEHEGEVPSFSKDQRNSLKQCSLARFLCDNSNITHVQQSPMLLPSSTNPAVPCEDVASFSDYQWPEYIDPTLSEGNGCESLYFPPPPLSTDTPTMPPCITRFYPRGRSLRRRRLFPPPFNHFARGVRPPCSTYYDYGVKWNPGPQITNVCSSQFENCYDYEFLMDKTSTEKPPPTSARKIWRGKDSSQQLKPVQAIKNSDQSLLGSNSTDWIEKVNQNEVNSPYRTAQDRQQSLSISSINIYVAECSGDQESSQSPSTPDIKNESKKAENLQSDFASLVNSSAEGNEKYFTENGKENKLASVINRTLCDTSKDIVNKSQDDPKSCQKRHEKLSTKLIHETYQKSKSSDSCLNATIGNQENFSSSQNIFDSSNNDELFYSYSVANIPNELSNETETAVFNLQQLDQPESEAHESDSCVKELFNSNEGNSCNTLVLYDSNKLKTLVEEDMVVGSKIKINNTDAGNSLNTHSPKDNGFHLSEKEDSVSELMQQNKLLTDLLSQLIAGNSEFQKNETVNNQLQVETESFTNKEILDVMEIPEFNSLQTISELLPDNVFQNFDEIVPAEPPLSLAPAEGTKVNSYSNDQSKNINVMDSSKFSEKIAKACAVNPVKEIDEFTTNNSLVIQANKIAIPTETFPSVIDFPNSDNESHFLEATSSSAQNYIPEEPLDDFPDSLFSCFGDENSLESLSSWVKPNSVLKVKKPRKRYVKTVESFKVKRKEKSARKITSKCKKITSKCLKMIRKCKHTICKEEEIDSDENYRDSDKVQCDAEVQVDQFDIQIAMMESISQAHGAETRCGDGGSTYNNLQNVTSFGNDLYGRYKCKNSTFETDVQSNYEGKRNFLRNEEVFVMLMEIPVSLKNMSVAGHLKVGVIDHSNLEATDNDLSHAKENYRTNESLAPTSDSKIETLAISYDDSFDGRLSTKSKRNYNRYVEVPGINHIEPNSKPQHSKDLIKDISHISLEMSTNQRSAIAKIPPVVYGGSDRVLRKRKYVNYSDPVPIKRQRLNISESEVQFVDNEETKQVNLNGAKKCSCSKSNKSLRNRNSSKVFKNKQNSKGQSNKSRRRKTG</sequence>
<dbReference type="Pfam" id="PF03098">
    <property type="entry name" value="An_peroxidase"/>
    <property type="match status" value="1"/>
</dbReference>
<dbReference type="InterPro" id="IPR037120">
    <property type="entry name" value="Haem_peroxidase_sf_animal"/>
</dbReference>
<evidence type="ECO:0000313" key="7">
    <source>
        <dbReference type="EMBL" id="KAF8777252.1"/>
    </source>
</evidence>
<dbReference type="Proteomes" id="UP000807504">
    <property type="component" value="Unassembled WGS sequence"/>
</dbReference>
<dbReference type="GO" id="GO:0004601">
    <property type="term" value="F:peroxidase activity"/>
    <property type="evidence" value="ECO:0007669"/>
    <property type="project" value="UniProtKB-KW"/>
</dbReference>
<accession>A0A8T0EN12</accession>
<keyword evidence="5" id="KW-0408">Iron</keyword>
<reference evidence="7" key="2">
    <citation type="submission" date="2020-06" db="EMBL/GenBank/DDBJ databases">
        <authorList>
            <person name="Sheffer M."/>
        </authorList>
    </citation>
    <scope>NUCLEOTIDE SEQUENCE</scope>
</reference>
<evidence type="ECO:0000256" key="1">
    <source>
        <dbReference type="ARBA" id="ARBA00004613"/>
    </source>
</evidence>
<feature type="compositionally biased region" description="Polar residues" evidence="6">
    <location>
        <begin position="774"/>
        <end position="785"/>
    </location>
</feature>
<feature type="binding site" description="axial binding residue" evidence="5">
    <location>
        <position position="359"/>
    </location>
    <ligand>
        <name>heme b</name>
        <dbReference type="ChEBI" id="CHEBI:60344"/>
    </ligand>
    <ligandPart>
        <name>Fe</name>
        <dbReference type="ChEBI" id="CHEBI:18248"/>
    </ligandPart>
</feature>
<protein>
    <submittedName>
        <fullName evidence="7">Peroxidase like protein</fullName>
    </submittedName>
</protein>
<dbReference type="PANTHER" id="PTHR11475:SF114">
    <property type="entry name" value="PEROXIDASE-LIKE PROTEIN"/>
    <property type="match status" value="1"/>
</dbReference>
<feature type="compositionally biased region" description="Low complexity" evidence="6">
    <location>
        <begin position="1554"/>
        <end position="1585"/>
    </location>
</feature>
<dbReference type="SUPFAM" id="SSF48113">
    <property type="entry name" value="Heme-dependent peroxidases"/>
    <property type="match status" value="1"/>
</dbReference>
<evidence type="ECO:0000256" key="2">
    <source>
        <dbReference type="ARBA" id="ARBA00022525"/>
    </source>
</evidence>
<organism evidence="7 8">
    <name type="scientific">Argiope bruennichi</name>
    <name type="common">Wasp spider</name>
    <name type="synonym">Aranea bruennichi</name>
    <dbReference type="NCBI Taxonomy" id="94029"/>
    <lineage>
        <taxon>Eukaryota</taxon>
        <taxon>Metazoa</taxon>
        <taxon>Ecdysozoa</taxon>
        <taxon>Arthropoda</taxon>
        <taxon>Chelicerata</taxon>
        <taxon>Arachnida</taxon>
        <taxon>Araneae</taxon>
        <taxon>Araneomorphae</taxon>
        <taxon>Entelegynae</taxon>
        <taxon>Araneoidea</taxon>
        <taxon>Araneidae</taxon>
        <taxon>Argiope</taxon>
    </lineage>
</organism>